<name>A0ABV2SXW5_9FLAO</name>
<dbReference type="EMBL" id="JBEXAE010000010">
    <property type="protein sequence ID" value="MET6992006.1"/>
    <property type="molecule type" value="Genomic_DNA"/>
</dbReference>
<dbReference type="Proteomes" id="UP001549799">
    <property type="component" value="Unassembled WGS sequence"/>
</dbReference>
<evidence type="ECO:0000256" key="6">
    <source>
        <dbReference type="ARBA" id="ARBA00023077"/>
    </source>
</evidence>
<keyword evidence="4 10" id="KW-0812">Transmembrane</keyword>
<evidence type="ECO:0000256" key="5">
    <source>
        <dbReference type="ARBA" id="ARBA00022729"/>
    </source>
</evidence>
<evidence type="ECO:0000256" key="4">
    <source>
        <dbReference type="ARBA" id="ARBA00022692"/>
    </source>
</evidence>
<evidence type="ECO:0000256" key="11">
    <source>
        <dbReference type="RuleBase" id="RU003357"/>
    </source>
</evidence>
<sequence>MELKRLLLFIPVFLYTFLLHAQTDSIIVLDEVILSDAKLKYFSKGLKVEVLSDSTIRRNSSTLTNLLQFNSNIYFKENGYGMVSSASFRGTNASQTAVIWNGININSQLTGQTDFNTINPQNYNSVSVRSGGGSVQYGSGAIGGSVLLNDSFLFGKHFSNSLQLGYGSFNTRRFDYGTSYGSQKISLNFGVNYNASDNDYKYLGTERRNENGEFNNINFNTSLGYLISKSQLLKFYHTTFYGNRNFSGTLTAPSNDNYKDVNSRSLVEWSQFNDKIIKRLKVAHLYERYRYYFNQDRPEFTYGSTNSYILNYDAKYQLGSITLNGIGELSTIAAEGSNIENATRNQATGTLMFSHEVTNKFTYGLNVRQELVSDFQSPLLLSFDSKYLFTKRYNININASKNYRIPTFNDLYWSGAGAIGNENLIPETSKQAELGQNITGQGYLFNLTAFYISSENLIQWTPNNSGIFSPRNIKESKQYGAEVALDLEKTWGKHQLRFKNLYAYTKSVDKQTNHQLIYVPEHQFTSNLSYQLKRWDVYYQLLYNGSVFITTDNSESLPGYSLSNLGVEHNFQLSPKIKCTLGFKVNNLYNTYYQNVAFRPMPNRNFNLQFITKF</sequence>
<feature type="domain" description="TonB-dependent receptor plug" evidence="13">
    <location>
        <begin position="48"/>
        <end position="144"/>
    </location>
</feature>
<accession>A0ABV2SXW5</accession>
<dbReference type="Pfam" id="PF00593">
    <property type="entry name" value="TonB_dep_Rec_b-barrel"/>
    <property type="match status" value="1"/>
</dbReference>
<evidence type="ECO:0000256" key="1">
    <source>
        <dbReference type="ARBA" id="ARBA00004571"/>
    </source>
</evidence>
<comment type="caution">
    <text evidence="14">The sequence shown here is derived from an EMBL/GenBank/DDBJ whole genome shotgun (WGS) entry which is preliminary data.</text>
</comment>
<evidence type="ECO:0000313" key="15">
    <source>
        <dbReference type="Proteomes" id="UP001549799"/>
    </source>
</evidence>
<evidence type="ECO:0000256" key="2">
    <source>
        <dbReference type="ARBA" id="ARBA00022448"/>
    </source>
</evidence>
<keyword evidence="7 10" id="KW-0472">Membrane</keyword>
<evidence type="ECO:0000256" key="7">
    <source>
        <dbReference type="ARBA" id="ARBA00023136"/>
    </source>
</evidence>
<keyword evidence="6 11" id="KW-0798">TonB box</keyword>
<evidence type="ECO:0000259" key="12">
    <source>
        <dbReference type="Pfam" id="PF00593"/>
    </source>
</evidence>
<evidence type="ECO:0000256" key="8">
    <source>
        <dbReference type="ARBA" id="ARBA00023170"/>
    </source>
</evidence>
<evidence type="ECO:0000313" key="14">
    <source>
        <dbReference type="EMBL" id="MET6992006.1"/>
    </source>
</evidence>
<dbReference type="Gene3D" id="2.40.170.20">
    <property type="entry name" value="TonB-dependent receptor, beta-barrel domain"/>
    <property type="match status" value="1"/>
</dbReference>
<evidence type="ECO:0000256" key="3">
    <source>
        <dbReference type="ARBA" id="ARBA00022452"/>
    </source>
</evidence>
<keyword evidence="15" id="KW-1185">Reference proteome</keyword>
<evidence type="ECO:0000259" key="13">
    <source>
        <dbReference type="Pfam" id="PF07715"/>
    </source>
</evidence>
<dbReference type="InterPro" id="IPR036942">
    <property type="entry name" value="Beta-barrel_TonB_sf"/>
</dbReference>
<comment type="subcellular location">
    <subcellularLocation>
        <location evidence="1 10">Cell outer membrane</location>
        <topology evidence="1 10">Multi-pass membrane protein</topology>
    </subcellularLocation>
</comment>
<dbReference type="InterPro" id="IPR000531">
    <property type="entry name" value="Beta-barrel_TonB"/>
</dbReference>
<dbReference type="InterPro" id="IPR039426">
    <property type="entry name" value="TonB-dep_rcpt-like"/>
</dbReference>
<dbReference type="RefSeq" id="WP_354616548.1">
    <property type="nucleotide sequence ID" value="NZ_JBEXAE010000010.1"/>
</dbReference>
<keyword evidence="2 10" id="KW-0813">Transport</keyword>
<keyword evidence="9 10" id="KW-0998">Cell outer membrane</keyword>
<dbReference type="SUPFAM" id="SSF56935">
    <property type="entry name" value="Porins"/>
    <property type="match status" value="1"/>
</dbReference>
<dbReference type="PANTHER" id="PTHR30069">
    <property type="entry name" value="TONB-DEPENDENT OUTER MEMBRANE RECEPTOR"/>
    <property type="match status" value="1"/>
</dbReference>
<evidence type="ECO:0000256" key="9">
    <source>
        <dbReference type="ARBA" id="ARBA00023237"/>
    </source>
</evidence>
<reference evidence="14 15" key="1">
    <citation type="submission" date="2024-07" db="EMBL/GenBank/DDBJ databases">
        <title>The genome sequence of type strain Sediminicola arcticus GDMCC 1.2805.</title>
        <authorList>
            <person name="Liu Y."/>
        </authorList>
    </citation>
    <scope>NUCLEOTIDE SEQUENCE [LARGE SCALE GENOMIC DNA]</scope>
    <source>
        <strain evidence="14 15">GDMCC 1.2805</strain>
    </source>
</reference>
<organism evidence="14 15">
    <name type="scientific">Sediminicola arcticus</name>
    <dbReference type="NCBI Taxonomy" id="1574308"/>
    <lineage>
        <taxon>Bacteria</taxon>
        <taxon>Pseudomonadati</taxon>
        <taxon>Bacteroidota</taxon>
        <taxon>Flavobacteriia</taxon>
        <taxon>Flavobacteriales</taxon>
        <taxon>Flavobacteriaceae</taxon>
        <taxon>Sediminicola</taxon>
    </lineage>
</organism>
<gene>
    <name evidence="14" type="ORF">ABXZ36_15265</name>
</gene>
<dbReference type="InterPro" id="IPR012910">
    <property type="entry name" value="Plug_dom"/>
</dbReference>
<evidence type="ECO:0000256" key="10">
    <source>
        <dbReference type="PROSITE-ProRule" id="PRU01360"/>
    </source>
</evidence>
<comment type="similarity">
    <text evidence="10 11">Belongs to the TonB-dependent receptor family.</text>
</comment>
<dbReference type="PANTHER" id="PTHR30069:SF29">
    <property type="entry name" value="HEMOGLOBIN AND HEMOGLOBIN-HAPTOGLOBIN-BINDING PROTEIN 1-RELATED"/>
    <property type="match status" value="1"/>
</dbReference>
<proteinExistence type="inferred from homology"/>
<dbReference type="Gene3D" id="2.170.130.10">
    <property type="entry name" value="TonB-dependent receptor, plug domain"/>
    <property type="match status" value="1"/>
</dbReference>
<dbReference type="InterPro" id="IPR037066">
    <property type="entry name" value="Plug_dom_sf"/>
</dbReference>
<feature type="domain" description="TonB-dependent receptor-like beta-barrel" evidence="12">
    <location>
        <begin position="163"/>
        <end position="588"/>
    </location>
</feature>
<keyword evidence="5" id="KW-0732">Signal</keyword>
<dbReference type="Pfam" id="PF07715">
    <property type="entry name" value="Plug"/>
    <property type="match status" value="1"/>
</dbReference>
<keyword evidence="8 14" id="KW-0675">Receptor</keyword>
<dbReference type="PROSITE" id="PS52016">
    <property type="entry name" value="TONB_DEPENDENT_REC_3"/>
    <property type="match status" value="1"/>
</dbReference>
<keyword evidence="3 10" id="KW-1134">Transmembrane beta strand</keyword>
<protein>
    <submittedName>
        <fullName evidence="14">TonB-dependent receptor</fullName>
    </submittedName>
</protein>